<dbReference type="PANTHER" id="PTHR13696:SF52">
    <property type="entry name" value="PARA FAMILY PROTEIN CT_582"/>
    <property type="match status" value="1"/>
</dbReference>
<keyword evidence="2" id="KW-1185">Reference proteome</keyword>
<evidence type="ECO:0000313" key="1">
    <source>
        <dbReference type="EMBL" id="MBB4929167.1"/>
    </source>
</evidence>
<proteinExistence type="predicted"/>
<dbReference type="EMBL" id="JACHJV010000004">
    <property type="protein sequence ID" value="MBB4929167.1"/>
    <property type="molecule type" value="Genomic_DNA"/>
</dbReference>
<accession>A0A7W7RBY0</accession>
<dbReference type="Proteomes" id="UP000540506">
    <property type="component" value="Unassembled WGS sequence"/>
</dbReference>
<dbReference type="RefSeq" id="WP_312897676.1">
    <property type="nucleotide sequence ID" value="NZ_JACHJV010000004.1"/>
</dbReference>
<gene>
    <name evidence="1" type="ORF">FHR34_008266</name>
</gene>
<dbReference type="AlphaFoldDB" id="A0A7W7RBY0"/>
<protein>
    <submittedName>
        <fullName evidence="1">Cellulose biosynthesis protein BcsQ</fullName>
    </submittedName>
</protein>
<dbReference type="Gene3D" id="3.40.50.300">
    <property type="entry name" value="P-loop containing nucleotide triphosphate hydrolases"/>
    <property type="match status" value="1"/>
</dbReference>
<reference evidence="1 2" key="1">
    <citation type="submission" date="2020-08" db="EMBL/GenBank/DDBJ databases">
        <title>Sequencing the genomes of 1000 actinobacteria strains.</title>
        <authorList>
            <person name="Klenk H.-P."/>
        </authorList>
    </citation>
    <scope>NUCLEOTIDE SEQUENCE [LARGE SCALE GENOMIC DNA]</scope>
    <source>
        <strain evidence="1 2">DSM 41654</strain>
    </source>
</reference>
<name>A0A7W7RBY0_KITKI</name>
<dbReference type="InterPro" id="IPR050678">
    <property type="entry name" value="DNA_Partitioning_ATPase"/>
</dbReference>
<sequence length="302" mass="33278">MKALPRKITDKGFRPDGRNWPLIVSFMIDCGGSTKSSTGTALAVEAARRGYRGLYLDLDANRSGSRVLGYDDTALEGRPTVADLVVGKATLDEVAVPARVRIGPGYKENAFETIPNLRLLPASRDLSGADTTIAVGSYGDWFVNLMHNYEGDDEVLWADFPAKYGKLPYSVARMMDESDALIPSVRADPKDLKLVPDLFTELEDIRAKNAGNRFVPGRPTVSHMVLTSTPTASYTEALPQRAIDLAENLYGHLLLPYVRYSAEAKKIYESDCPIEYLAPHSYPAEDYRKIVTALGFERRPAA</sequence>
<dbReference type="InterPro" id="IPR027417">
    <property type="entry name" value="P-loop_NTPase"/>
</dbReference>
<comment type="caution">
    <text evidence="1">The sequence shown here is derived from an EMBL/GenBank/DDBJ whole genome shotgun (WGS) entry which is preliminary data.</text>
</comment>
<dbReference type="SUPFAM" id="SSF52540">
    <property type="entry name" value="P-loop containing nucleoside triphosphate hydrolases"/>
    <property type="match status" value="1"/>
</dbReference>
<dbReference type="PANTHER" id="PTHR13696">
    <property type="entry name" value="P-LOOP CONTAINING NUCLEOSIDE TRIPHOSPHATE HYDROLASE"/>
    <property type="match status" value="1"/>
</dbReference>
<organism evidence="1 2">
    <name type="scientific">Kitasatospora kifunensis</name>
    <name type="common">Streptomyces kifunensis</name>
    <dbReference type="NCBI Taxonomy" id="58351"/>
    <lineage>
        <taxon>Bacteria</taxon>
        <taxon>Bacillati</taxon>
        <taxon>Actinomycetota</taxon>
        <taxon>Actinomycetes</taxon>
        <taxon>Kitasatosporales</taxon>
        <taxon>Streptomycetaceae</taxon>
        <taxon>Kitasatospora</taxon>
    </lineage>
</organism>
<evidence type="ECO:0000313" key="2">
    <source>
        <dbReference type="Proteomes" id="UP000540506"/>
    </source>
</evidence>